<dbReference type="Proteomes" id="UP001309705">
    <property type="component" value="Unassembled WGS sequence"/>
</dbReference>
<keyword evidence="8" id="KW-1185">Reference proteome</keyword>
<keyword evidence="4 5" id="KW-0012">Acyltransferase</keyword>
<sequence>MREMNELTGVIDGFLYDANNDDALIHLRRKAKSLCFKYNQTMPESEGERFSLLGELLGKCGRSIAVEPPFYCDYGTNTFIGDHFYANHNLVILDGARVTIGNNVFIAPNVGIHTAGHPLDVGRRNQGLEYALPIVIGNNVWIGASAVILPGVSIGDGAMIGAGSVVTKDIPANVIAVGNPCRVLREISDRESERQNFS</sequence>
<dbReference type="PANTHER" id="PTHR43017:SF1">
    <property type="entry name" value="ACETYLTRANSFERASE YJL218W-RELATED"/>
    <property type="match status" value="1"/>
</dbReference>
<dbReference type="SMART" id="SM01266">
    <property type="entry name" value="Mac"/>
    <property type="match status" value="1"/>
</dbReference>
<dbReference type="InterPro" id="IPR018357">
    <property type="entry name" value="Hexapep_transf_CS"/>
</dbReference>
<dbReference type="GO" id="GO:0016746">
    <property type="term" value="F:acyltransferase activity"/>
    <property type="evidence" value="ECO:0007669"/>
    <property type="project" value="UniProtKB-KW"/>
</dbReference>
<evidence type="ECO:0000256" key="5">
    <source>
        <dbReference type="RuleBase" id="RU367021"/>
    </source>
</evidence>
<gene>
    <name evidence="7" type="ORF">VSX58_04865</name>
</gene>
<organism evidence="7 8">
    <name type="scientific">Brenneria populi</name>
    <dbReference type="NCBI Taxonomy" id="1505588"/>
    <lineage>
        <taxon>Bacteria</taxon>
        <taxon>Pseudomonadati</taxon>
        <taxon>Pseudomonadota</taxon>
        <taxon>Gammaproteobacteria</taxon>
        <taxon>Enterobacterales</taxon>
        <taxon>Pectobacteriaceae</taxon>
        <taxon>Brenneria</taxon>
    </lineage>
</organism>
<dbReference type="PROSITE" id="PS00101">
    <property type="entry name" value="HEXAPEP_TRANSFERASES"/>
    <property type="match status" value="1"/>
</dbReference>
<keyword evidence="3" id="KW-0677">Repeat</keyword>
<accession>A0ABU6JMN1</accession>
<evidence type="ECO:0000256" key="4">
    <source>
        <dbReference type="ARBA" id="ARBA00023315"/>
    </source>
</evidence>
<keyword evidence="2 5" id="KW-0808">Transferase</keyword>
<feature type="domain" description="Maltose/galactoside acetyltransferase" evidence="6">
    <location>
        <begin position="7"/>
        <end position="62"/>
    </location>
</feature>
<dbReference type="CDD" id="cd03357">
    <property type="entry name" value="LbH_MAT_GAT"/>
    <property type="match status" value="1"/>
</dbReference>
<evidence type="ECO:0000313" key="7">
    <source>
        <dbReference type="EMBL" id="MEC5341943.1"/>
    </source>
</evidence>
<dbReference type="InterPro" id="IPR001451">
    <property type="entry name" value="Hexapep"/>
</dbReference>
<dbReference type="InterPro" id="IPR039369">
    <property type="entry name" value="LacA-like"/>
</dbReference>
<evidence type="ECO:0000256" key="2">
    <source>
        <dbReference type="ARBA" id="ARBA00022679"/>
    </source>
</evidence>
<dbReference type="InterPro" id="IPR011004">
    <property type="entry name" value="Trimer_LpxA-like_sf"/>
</dbReference>
<dbReference type="PANTHER" id="PTHR43017">
    <property type="entry name" value="GALACTOSIDE O-ACETYLTRANSFERASE"/>
    <property type="match status" value="1"/>
</dbReference>
<proteinExistence type="inferred from homology"/>
<dbReference type="SUPFAM" id="SSF51161">
    <property type="entry name" value="Trimeric LpxA-like enzymes"/>
    <property type="match status" value="1"/>
</dbReference>
<evidence type="ECO:0000259" key="6">
    <source>
        <dbReference type="SMART" id="SM01266"/>
    </source>
</evidence>
<dbReference type="EMBL" id="JAYWTM010000004">
    <property type="protein sequence ID" value="MEC5341943.1"/>
    <property type="molecule type" value="Genomic_DNA"/>
</dbReference>
<name>A0ABU6JMN1_9GAMM</name>
<dbReference type="Gene3D" id="2.160.10.10">
    <property type="entry name" value="Hexapeptide repeat proteins"/>
    <property type="match status" value="1"/>
</dbReference>
<dbReference type="Pfam" id="PF00132">
    <property type="entry name" value="Hexapep"/>
    <property type="match status" value="1"/>
</dbReference>
<reference evidence="7 8" key="1">
    <citation type="journal article" date="2017" name="Int. J. Syst. Evol. Microbiol.">
        <title>Brenneria populi subsp. brevivirga subsp. nov. isolated from symptomatic bark of Populus x euramericana canker, and description of Brenneria populi subsp. populi subsp. nov.</title>
        <authorList>
            <person name="Zheng M.H."/>
            <person name="Piao C.G."/>
            <person name="Xue H."/>
            <person name="Guo M.W."/>
            <person name="Li Y."/>
        </authorList>
    </citation>
    <scope>NUCLEOTIDE SEQUENCE [LARGE SCALE GENOMIC DNA]</scope>
    <source>
        <strain evidence="7 8">D9-5</strain>
    </source>
</reference>
<evidence type="ECO:0000256" key="1">
    <source>
        <dbReference type="ARBA" id="ARBA00007274"/>
    </source>
</evidence>
<evidence type="ECO:0000313" key="8">
    <source>
        <dbReference type="Proteomes" id="UP001309705"/>
    </source>
</evidence>
<comment type="caution">
    <text evidence="7">The sequence shown here is derived from an EMBL/GenBank/DDBJ whole genome shotgun (WGS) entry which is preliminary data.</text>
</comment>
<protein>
    <recommendedName>
        <fullName evidence="5">Acetyltransferase</fullName>
        <ecNumber evidence="5">2.3.1.-</ecNumber>
    </recommendedName>
</protein>
<comment type="similarity">
    <text evidence="1 5">Belongs to the transferase hexapeptide repeat family.</text>
</comment>
<dbReference type="Pfam" id="PF12464">
    <property type="entry name" value="Mac"/>
    <property type="match status" value="1"/>
</dbReference>
<dbReference type="EC" id="2.3.1.-" evidence="5"/>
<dbReference type="InterPro" id="IPR024688">
    <property type="entry name" value="Mac_dom"/>
</dbReference>
<evidence type="ECO:0000256" key="3">
    <source>
        <dbReference type="ARBA" id="ARBA00022737"/>
    </source>
</evidence>